<feature type="region of interest" description="Disordered" evidence="1">
    <location>
        <begin position="1"/>
        <end position="48"/>
    </location>
</feature>
<organism evidence="2 3">
    <name type="scientific">Acer yangbiense</name>
    <dbReference type="NCBI Taxonomy" id="1000413"/>
    <lineage>
        <taxon>Eukaryota</taxon>
        <taxon>Viridiplantae</taxon>
        <taxon>Streptophyta</taxon>
        <taxon>Embryophyta</taxon>
        <taxon>Tracheophyta</taxon>
        <taxon>Spermatophyta</taxon>
        <taxon>Magnoliopsida</taxon>
        <taxon>eudicotyledons</taxon>
        <taxon>Gunneridae</taxon>
        <taxon>Pentapetalae</taxon>
        <taxon>rosids</taxon>
        <taxon>malvids</taxon>
        <taxon>Sapindales</taxon>
        <taxon>Sapindaceae</taxon>
        <taxon>Hippocastanoideae</taxon>
        <taxon>Acereae</taxon>
        <taxon>Acer</taxon>
    </lineage>
</organism>
<feature type="compositionally biased region" description="Gly residues" evidence="1">
    <location>
        <begin position="1"/>
        <end position="10"/>
    </location>
</feature>
<comment type="caution">
    <text evidence="2">The sequence shown here is derived from an EMBL/GenBank/DDBJ whole genome shotgun (WGS) entry which is preliminary data.</text>
</comment>
<evidence type="ECO:0000256" key="1">
    <source>
        <dbReference type="SAM" id="MobiDB-lite"/>
    </source>
</evidence>
<proteinExistence type="predicted"/>
<evidence type="ECO:0000313" key="2">
    <source>
        <dbReference type="EMBL" id="TXG64913.1"/>
    </source>
</evidence>
<accession>A0A5C7I5W3</accession>
<dbReference type="Proteomes" id="UP000323000">
    <property type="component" value="Chromosome 4"/>
</dbReference>
<sequence>MPFVPGGNGGGERKQKTAACGDPDTSSDLLQQEPSSSSSSTYRKVAPIKHDRPFKEEHDRRNFCFCPWVSKSSNDLFCTLMLEGTLDYDFFIYNPSTR</sequence>
<dbReference type="EMBL" id="VAHF01000004">
    <property type="protein sequence ID" value="TXG64913.1"/>
    <property type="molecule type" value="Genomic_DNA"/>
</dbReference>
<gene>
    <name evidence="2" type="ORF">EZV62_011907</name>
</gene>
<reference evidence="3" key="1">
    <citation type="journal article" date="2019" name="Gigascience">
        <title>De novo genome assembly of the endangered Acer yangbiense, a plant species with extremely small populations endemic to Yunnan Province, China.</title>
        <authorList>
            <person name="Yang J."/>
            <person name="Wariss H.M."/>
            <person name="Tao L."/>
            <person name="Zhang R."/>
            <person name="Yun Q."/>
            <person name="Hollingsworth P."/>
            <person name="Dao Z."/>
            <person name="Luo G."/>
            <person name="Guo H."/>
            <person name="Ma Y."/>
            <person name="Sun W."/>
        </authorList>
    </citation>
    <scope>NUCLEOTIDE SEQUENCE [LARGE SCALE GENOMIC DNA]</scope>
    <source>
        <strain evidence="3">cv. Malutang</strain>
    </source>
</reference>
<protein>
    <submittedName>
        <fullName evidence="2">Uncharacterized protein</fullName>
    </submittedName>
</protein>
<dbReference type="AlphaFoldDB" id="A0A5C7I5W3"/>
<name>A0A5C7I5W3_9ROSI</name>
<keyword evidence="3" id="KW-1185">Reference proteome</keyword>
<evidence type="ECO:0000313" key="3">
    <source>
        <dbReference type="Proteomes" id="UP000323000"/>
    </source>
</evidence>
<feature type="compositionally biased region" description="Polar residues" evidence="1">
    <location>
        <begin position="24"/>
        <end position="34"/>
    </location>
</feature>